<dbReference type="GO" id="GO:0043130">
    <property type="term" value="F:ubiquitin binding"/>
    <property type="evidence" value="ECO:0007669"/>
    <property type="project" value="InterPro"/>
</dbReference>
<evidence type="ECO:0008006" key="10">
    <source>
        <dbReference type="Google" id="ProtNLM"/>
    </source>
</evidence>
<dbReference type="SUPFAM" id="SSF89009">
    <property type="entry name" value="GAT-like domain"/>
    <property type="match status" value="1"/>
</dbReference>
<feature type="region of interest" description="Disordered" evidence="5">
    <location>
        <begin position="552"/>
        <end position="571"/>
    </location>
</feature>
<evidence type="ECO:0000256" key="2">
    <source>
        <dbReference type="ARBA" id="ARBA00022448"/>
    </source>
</evidence>
<keyword evidence="3" id="KW-0653">Protein transport</keyword>
<dbReference type="InterPro" id="IPR044836">
    <property type="entry name" value="TOL_plant"/>
</dbReference>
<evidence type="ECO:0000259" key="7">
    <source>
        <dbReference type="PROSITE" id="PS50909"/>
    </source>
</evidence>
<dbReference type="InterPro" id="IPR002014">
    <property type="entry name" value="VHS_dom"/>
</dbReference>
<evidence type="ECO:0000313" key="9">
    <source>
        <dbReference type="Proteomes" id="UP000794436"/>
    </source>
</evidence>
<evidence type="ECO:0000256" key="3">
    <source>
        <dbReference type="ARBA" id="ARBA00022927"/>
    </source>
</evidence>
<feature type="compositionally biased region" description="Polar residues" evidence="5">
    <location>
        <begin position="334"/>
        <end position="344"/>
    </location>
</feature>
<dbReference type="InterPro" id="IPR038425">
    <property type="entry name" value="GAT_sf"/>
</dbReference>
<feature type="compositionally biased region" description="Low complexity" evidence="5">
    <location>
        <begin position="209"/>
        <end position="231"/>
    </location>
</feature>
<dbReference type="Gene3D" id="1.25.40.90">
    <property type="match status" value="1"/>
</dbReference>
<dbReference type="InterPro" id="IPR008942">
    <property type="entry name" value="ENTH_VHS"/>
</dbReference>
<dbReference type="OrthoDB" id="2018246at2759"/>
<evidence type="ECO:0000256" key="4">
    <source>
        <dbReference type="ARBA" id="ARBA00023136"/>
    </source>
</evidence>
<sequence length="571" mass="62488">MDSMETKMAEWRRRMPSKRALTSQLGQFVQQKSVAVLYTQSEQARIKNITDLISKATCEFEKEEHWDRIMKVVDVLSNTANKNVLKESIRYLRLRLGDPSTRIVLLALTLTEALVKNCNRYVHKEIASEAFMGEMESLYKVHSRKRGRDSMEIESRALELIQAWGEAFMHQKFEYPYFIYTYEKLRKKGARFPKYNKDSAPIVTPPPRSFSSSSVSSGNGSRANGSVSSSSSSLAKLSSKEVYHVATNVAEMFEDMIHESEKDAPSIADRGVIIELAAQAQELVHRLRSVIESAAESDSDELGKYLSVNDTLQNALTRYEDLKKNGGKGDNQRRSSVASQSSNQKDNDDDDDLFADFVRARVGGGTEKKEAPSNNQTDEDDPFASFVQQRATTTTTPAKTGSAPAKDLIDLWDDEPVKPQTKPAVAPLAQMSTVDDLWGNNAFPEPVAAAPVSAPAVSASPFDDLWGDLVTPAPAAPVRTAPIPAPISAPFPAPIAAPMSAPAPMSATREANPFDFFEDFTQKATISTQAPAAAPVSKSINLDPFADFMAAPAPAPAPASQPAAARNPFDF</sequence>
<dbReference type="GO" id="GO:0043328">
    <property type="term" value="P:protein transport to vacuole involved in ubiquitin-dependent protein catabolic process via the multivesicular body sorting pathway"/>
    <property type="evidence" value="ECO:0007669"/>
    <property type="project" value="InterPro"/>
</dbReference>
<dbReference type="AlphaFoldDB" id="A0A8K1FN94"/>
<dbReference type="Proteomes" id="UP000794436">
    <property type="component" value="Unassembled WGS sequence"/>
</dbReference>
<gene>
    <name evidence="8" type="ORF">Poli38472_013045</name>
</gene>
<reference evidence="8" key="1">
    <citation type="submission" date="2019-03" db="EMBL/GenBank/DDBJ databases">
        <title>Long read genome sequence of the mycoparasitic Pythium oligandrum ATCC 38472 isolated from sugarbeet rhizosphere.</title>
        <authorList>
            <person name="Gaulin E."/>
        </authorList>
    </citation>
    <scope>NUCLEOTIDE SEQUENCE</scope>
    <source>
        <strain evidence="8">ATCC 38472_TT</strain>
    </source>
</reference>
<feature type="domain" description="VHS" evidence="6">
    <location>
        <begin position="56"/>
        <end position="193"/>
    </location>
</feature>
<dbReference type="GO" id="GO:0016020">
    <property type="term" value="C:membrane"/>
    <property type="evidence" value="ECO:0007669"/>
    <property type="project" value="UniProtKB-SubCell"/>
</dbReference>
<evidence type="ECO:0000313" key="8">
    <source>
        <dbReference type="EMBL" id="TMW64423.1"/>
    </source>
</evidence>
<keyword evidence="9" id="KW-1185">Reference proteome</keyword>
<dbReference type="PROSITE" id="PS50909">
    <property type="entry name" value="GAT"/>
    <property type="match status" value="1"/>
</dbReference>
<protein>
    <recommendedName>
        <fullName evidence="10">VHS domain-containing protein</fullName>
    </recommendedName>
</protein>
<dbReference type="SMART" id="SM00288">
    <property type="entry name" value="VHS"/>
    <property type="match status" value="1"/>
</dbReference>
<dbReference type="Pfam" id="PF03127">
    <property type="entry name" value="GAT"/>
    <property type="match status" value="1"/>
</dbReference>
<dbReference type="GO" id="GO:0005737">
    <property type="term" value="C:cytoplasm"/>
    <property type="evidence" value="ECO:0007669"/>
    <property type="project" value="UniProtKB-ARBA"/>
</dbReference>
<feature type="region of interest" description="Disordered" evidence="5">
    <location>
        <begin position="322"/>
        <end position="382"/>
    </location>
</feature>
<dbReference type="Pfam" id="PF00790">
    <property type="entry name" value="VHS"/>
    <property type="match status" value="1"/>
</dbReference>
<dbReference type="GO" id="GO:0035091">
    <property type="term" value="F:phosphatidylinositol binding"/>
    <property type="evidence" value="ECO:0007669"/>
    <property type="project" value="InterPro"/>
</dbReference>
<accession>A0A8K1FN94</accession>
<dbReference type="SUPFAM" id="SSF48464">
    <property type="entry name" value="ENTH/VHS domain"/>
    <property type="match status" value="1"/>
</dbReference>
<keyword evidence="2" id="KW-0813">Transport</keyword>
<comment type="subcellular location">
    <subcellularLocation>
        <location evidence="1">Membrane</location>
        <topology evidence="1">Peripheral membrane protein</topology>
    </subcellularLocation>
</comment>
<evidence type="ECO:0000256" key="5">
    <source>
        <dbReference type="SAM" id="MobiDB-lite"/>
    </source>
</evidence>
<dbReference type="PANTHER" id="PTHR45898:SF4">
    <property type="entry name" value="TARGET OF MYB PROTEIN 1"/>
    <property type="match status" value="1"/>
</dbReference>
<dbReference type="CDD" id="cd03561">
    <property type="entry name" value="VHS"/>
    <property type="match status" value="1"/>
</dbReference>
<proteinExistence type="predicted"/>
<name>A0A8K1FN94_PYTOL</name>
<comment type="caution">
    <text evidence="8">The sequence shown here is derived from an EMBL/GenBank/DDBJ whole genome shotgun (WGS) entry which is preliminary data.</text>
</comment>
<dbReference type="InterPro" id="IPR004152">
    <property type="entry name" value="GAT_dom"/>
</dbReference>
<dbReference type="EMBL" id="SPLM01000040">
    <property type="protein sequence ID" value="TMW64423.1"/>
    <property type="molecule type" value="Genomic_DNA"/>
</dbReference>
<evidence type="ECO:0000256" key="1">
    <source>
        <dbReference type="ARBA" id="ARBA00004170"/>
    </source>
</evidence>
<keyword evidence="4" id="KW-0472">Membrane</keyword>
<feature type="region of interest" description="Disordered" evidence="5">
    <location>
        <begin position="197"/>
        <end position="231"/>
    </location>
</feature>
<dbReference type="PANTHER" id="PTHR45898">
    <property type="entry name" value="TOM1-LIKE PROTEIN"/>
    <property type="match status" value="1"/>
</dbReference>
<feature type="domain" description="GAT" evidence="7">
    <location>
        <begin position="232"/>
        <end position="324"/>
    </location>
</feature>
<organism evidence="8 9">
    <name type="scientific">Pythium oligandrum</name>
    <name type="common">Mycoparasitic fungus</name>
    <dbReference type="NCBI Taxonomy" id="41045"/>
    <lineage>
        <taxon>Eukaryota</taxon>
        <taxon>Sar</taxon>
        <taxon>Stramenopiles</taxon>
        <taxon>Oomycota</taxon>
        <taxon>Peronosporomycetes</taxon>
        <taxon>Pythiales</taxon>
        <taxon>Pythiaceae</taxon>
        <taxon>Pythium</taxon>
    </lineage>
</organism>
<evidence type="ECO:0000259" key="6">
    <source>
        <dbReference type="PROSITE" id="PS50179"/>
    </source>
</evidence>
<dbReference type="PROSITE" id="PS50179">
    <property type="entry name" value="VHS"/>
    <property type="match status" value="1"/>
</dbReference>
<dbReference type="Gene3D" id="1.20.58.160">
    <property type="match status" value="1"/>
</dbReference>